<evidence type="ECO:0000313" key="4">
    <source>
        <dbReference type="Proteomes" id="UP000242310"/>
    </source>
</evidence>
<dbReference type="AlphaFoldDB" id="A0A2P8H8M2"/>
<name>A0A2P8H8M2_9BACI</name>
<evidence type="ECO:0000259" key="2">
    <source>
        <dbReference type="SMART" id="SM00939"/>
    </source>
</evidence>
<evidence type="ECO:0000256" key="1">
    <source>
        <dbReference type="ARBA" id="ARBA00022801"/>
    </source>
</evidence>
<dbReference type="InterPro" id="IPR005674">
    <property type="entry name" value="CocE/Ser_esterase"/>
</dbReference>
<reference evidence="3 4" key="1">
    <citation type="submission" date="2018-03" db="EMBL/GenBank/DDBJ databases">
        <title>Genomic Encyclopedia of Type Strains, Phase III (KMG-III): the genomes of soil and plant-associated and newly described type strains.</title>
        <authorList>
            <person name="Whitman W."/>
        </authorList>
    </citation>
    <scope>NUCLEOTIDE SEQUENCE [LARGE SCALE GENOMIC DNA]</scope>
    <source>
        <strain evidence="3 4">CGMCC 1.07653</strain>
    </source>
</reference>
<dbReference type="SUPFAM" id="SSF53474">
    <property type="entry name" value="alpha/beta-Hydrolases"/>
    <property type="match status" value="1"/>
</dbReference>
<dbReference type="GO" id="GO:0008239">
    <property type="term" value="F:dipeptidyl-peptidase activity"/>
    <property type="evidence" value="ECO:0007669"/>
    <property type="project" value="InterPro"/>
</dbReference>
<dbReference type="Proteomes" id="UP000242310">
    <property type="component" value="Unassembled WGS sequence"/>
</dbReference>
<dbReference type="PANTHER" id="PTHR43056">
    <property type="entry name" value="PEPTIDASE S9 PROLYL OLIGOPEPTIDASE"/>
    <property type="match status" value="1"/>
</dbReference>
<dbReference type="InterPro" id="IPR000383">
    <property type="entry name" value="Xaa-Pro-like_dom"/>
</dbReference>
<dbReference type="Gene3D" id="1.10.3020.10">
    <property type="entry name" value="alpha-amino acid ester hydrolase ( Helical cap domain)"/>
    <property type="match status" value="1"/>
</dbReference>
<comment type="caution">
    <text evidence="3">The sequence shown here is derived from an EMBL/GenBank/DDBJ whole genome shotgun (WGS) entry which is preliminary data.</text>
</comment>
<organism evidence="3 4">
    <name type="scientific">Salsuginibacillus halophilus</name>
    <dbReference type="NCBI Taxonomy" id="517424"/>
    <lineage>
        <taxon>Bacteria</taxon>
        <taxon>Bacillati</taxon>
        <taxon>Bacillota</taxon>
        <taxon>Bacilli</taxon>
        <taxon>Bacillales</taxon>
        <taxon>Bacillaceae</taxon>
        <taxon>Salsuginibacillus</taxon>
    </lineage>
</organism>
<accession>A0A2P8H8M2</accession>
<evidence type="ECO:0000313" key="3">
    <source>
        <dbReference type="EMBL" id="PSL42577.1"/>
    </source>
</evidence>
<proteinExistence type="predicted"/>
<dbReference type="Gene3D" id="2.60.120.260">
    <property type="entry name" value="Galactose-binding domain-like"/>
    <property type="match status" value="1"/>
</dbReference>
<dbReference type="InterPro" id="IPR013736">
    <property type="entry name" value="Xaa-Pro_dipept_C"/>
</dbReference>
<feature type="domain" description="Xaa-Pro dipeptidyl-peptidase C-terminal" evidence="2">
    <location>
        <begin position="316"/>
        <end position="563"/>
    </location>
</feature>
<dbReference type="Pfam" id="PF02129">
    <property type="entry name" value="Peptidase_S15"/>
    <property type="match status" value="1"/>
</dbReference>
<dbReference type="SMART" id="SM00939">
    <property type="entry name" value="PepX_C"/>
    <property type="match status" value="1"/>
</dbReference>
<protein>
    <recommendedName>
        <fullName evidence="2">Xaa-Pro dipeptidyl-peptidase C-terminal domain-containing protein</fullName>
    </recommendedName>
</protein>
<dbReference type="InterPro" id="IPR050585">
    <property type="entry name" value="Xaa-Pro_dipeptidyl-ppase/CocE"/>
</dbReference>
<dbReference type="SUPFAM" id="SSF49785">
    <property type="entry name" value="Galactose-binding domain-like"/>
    <property type="match status" value="1"/>
</dbReference>
<dbReference type="EMBL" id="PYAV01000014">
    <property type="protein sequence ID" value="PSL42577.1"/>
    <property type="molecule type" value="Genomic_DNA"/>
</dbReference>
<gene>
    <name evidence="3" type="ORF">B0H94_11451</name>
</gene>
<dbReference type="InterPro" id="IPR029058">
    <property type="entry name" value="AB_hydrolase_fold"/>
</dbReference>
<sequence length="570" mass="64134">MSEIIVDRDVACELRDGTTLYANVYRPARGQYPVLLSRLPYNKNLPAFSHRYVDPFRLVEAGFVVVIQDVRGRFASEGTFEPLAQELADGYDAVMWASRLSYGDGQVGMFGLSYYAFTQLFALMERPPALKAIFPAMTGSLEADSFWRNGVFELVAAETWLLDSVAPDVLARRLEREEYAEAEKVLTKDLEEIEAWHHVRPVCDWPPVMKHEALQPLFQNFLAQRFREPIANHPEHMNGTYDFNIPAYHLAGWYDNFLGPTLRNYERLQASNPHQKLMIGPWGHGQFQPEQGERFFGLHAGGDAIDGQGDLTDQHIHWFRCFLYNESPGEEPPVKLFVMGDNVWREENEWPLARTVYTPLYLHSSGQAGFSSEDGVLSWEAPGVEPADGYVYDPDNPVPTLGGGTLFFAGRNAGPRDQRPLQTRPDVLTYKTIPLSTPLEITGWVTMQLWAKTSGVDTDFTAKFIDVGPDGTAYNLTDGIVRVSTAMPDADDVSRELLELEIDLWATSYVFQAGHALQIEVSSSSFPRFEPNLNTGSTMLESSTAAPVEQTIYHDTHRPTHLILPVIPRP</sequence>
<dbReference type="PANTHER" id="PTHR43056:SF10">
    <property type="entry name" value="COCE_NOND FAMILY, PUTATIVE (AFU_ORTHOLOGUE AFUA_7G00600)-RELATED"/>
    <property type="match status" value="1"/>
</dbReference>
<dbReference type="InterPro" id="IPR008979">
    <property type="entry name" value="Galactose-bd-like_sf"/>
</dbReference>
<dbReference type="RefSeq" id="WP_245894017.1">
    <property type="nucleotide sequence ID" value="NZ_PYAV01000014.1"/>
</dbReference>
<dbReference type="NCBIfam" id="TIGR00976">
    <property type="entry name" value="CocE_NonD"/>
    <property type="match status" value="1"/>
</dbReference>
<keyword evidence="1" id="KW-0378">Hydrolase</keyword>
<dbReference type="Pfam" id="PF08530">
    <property type="entry name" value="PepX_C"/>
    <property type="match status" value="1"/>
</dbReference>
<keyword evidence="4" id="KW-1185">Reference proteome</keyword>
<dbReference type="Gene3D" id="3.40.50.1820">
    <property type="entry name" value="alpha/beta hydrolase"/>
    <property type="match status" value="1"/>
</dbReference>